<evidence type="ECO:0000256" key="7">
    <source>
        <dbReference type="PIRNR" id="PIRNR000862"/>
    </source>
</evidence>
<gene>
    <name evidence="11" type="primary">LOC108676430</name>
</gene>
<comment type="similarity">
    <text evidence="1 7">Belongs to the AB hydrolase superfamily. Lipase family.</text>
</comment>
<feature type="active site" description="Charge relay system" evidence="8">
    <location>
        <position position="322"/>
    </location>
</feature>
<evidence type="ECO:0000256" key="5">
    <source>
        <dbReference type="ARBA" id="ARBA00023098"/>
    </source>
</evidence>
<dbReference type="PIRSF" id="PIRSF000862">
    <property type="entry name" value="Steryl_ester_lip"/>
    <property type="match status" value="1"/>
</dbReference>
<dbReference type="InterPro" id="IPR025483">
    <property type="entry name" value="Lipase_euk"/>
</dbReference>
<feature type="active site" description="Charge relay system" evidence="8">
    <location>
        <position position="353"/>
    </location>
</feature>
<dbReference type="Gene3D" id="3.40.50.1820">
    <property type="entry name" value="alpha/beta hydrolase"/>
    <property type="match status" value="1"/>
</dbReference>
<evidence type="ECO:0000256" key="4">
    <source>
        <dbReference type="ARBA" id="ARBA00022963"/>
    </source>
</evidence>
<dbReference type="Pfam" id="PF04083">
    <property type="entry name" value="Abhydro_lipase"/>
    <property type="match status" value="1"/>
</dbReference>
<evidence type="ECO:0000259" key="9">
    <source>
        <dbReference type="Pfam" id="PF04083"/>
    </source>
</evidence>
<evidence type="ECO:0000313" key="11">
    <source>
        <dbReference type="RefSeq" id="XP_018019990.1"/>
    </source>
</evidence>
<dbReference type="PANTHER" id="PTHR11005">
    <property type="entry name" value="LYSOSOMAL ACID LIPASE-RELATED"/>
    <property type="match status" value="1"/>
</dbReference>
<keyword evidence="6" id="KW-0325">Glycoprotein</keyword>
<dbReference type="GeneID" id="108676430"/>
<evidence type="ECO:0000256" key="2">
    <source>
        <dbReference type="ARBA" id="ARBA00022729"/>
    </source>
</evidence>
<evidence type="ECO:0000256" key="8">
    <source>
        <dbReference type="PIRSR" id="PIRSR000862-1"/>
    </source>
</evidence>
<organism evidence="10 11">
    <name type="scientific">Hyalella azteca</name>
    <name type="common">Amphipod</name>
    <dbReference type="NCBI Taxonomy" id="294128"/>
    <lineage>
        <taxon>Eukaryota</taxon>
        <taxon>Metazoa</taxon>
        <taxon>Ecdysozoa</taxon>
        <taxon>Arthropoda</taxon>
        <taxon>Crustacea</taxon>
        <taxon>Multicrustacea</taxon>
        <taxon>Malacostraca</taxon>
        <taxon>Eumalacostraca</taxon>
        <taxon>Peracarida</taxon>
        <taxon>Amphipoda</taxon>
        <taxon>Senticaudata</taxon>
        <taxon>Talitrida</taxon>
        <taxon>Talitroidea</taxon>
        <taxon>Hyalellidae</taxon>
        <taxon>Hyalella</taxon>
    </lineage>
</organism>
<dbReference type="GO" id="GO:0016042">
    <property type="term" value="P:lipid catabolic process"/>
    <property type="evidence" value="ECO:0007669"/>
    <property type="project" value="UniProtKB-KW"/>
</dbReference>
<evidence type="ECO:0000256" key="1">
    <source>
        <dbReference type="ARBA" id="ARBA00010701"/>
    </source>
</evidence>
<dbReference type="RefSeq" id="XP_018019990.1">
    <property type="nucleotide sequence ID" value="XM_018164501.2"/>
</dbReference>
<dbReference type="KEGG" id="hazt:108676430"/>
<keyword evidence="4 7" id="KW-0442">Lipid degradation</keyword>
<dbReference type="AlphaFoldDB" id="A0A8B7P203"/>
<dbReference type="OMA" id="WPEYSAN"/>
<dbReference type="SUPFAM" id="SSF53474">
    <property type="entry name" value="alpha/beta-Hydrolases"/>
    <property type="match status" value="1"/>
</dbReference>
<evidence type="ECO:0000313" key="10">
    <source>
        <dbReference type="Proteomes" id="UP000694843"/>
    </source>
</evidence>
<name>A0A8B7P203_HYAAZ</name>
<keyword evidence="5" id="KW-0443">Lipid metabolism</keyword>
<protein>
    <recommendedName>
        <fullName evidence="7">Lipase</fullName>
    </recommendedName>
</protein>
<dbReference type="OrthoDB" id="9974421at2759"/>
<keyword evidence="10" id="KW-1185">Reference proteome</keyword>
<proteinExistence type="inferred from homology"/>
<keyword evidence="2" id="KW-0732">Signal</keyword>
<dbReference type="FunFam" id="3.40.50.1820:FF:000057">
    <property type="entry name" value="Lipase"/>
    <property type="match status" value="1"/>
</dbReference>
<evidence type="ECO:0000256" key="3">
    <source>
        <dbReference type="ARBA" id="ARBA00022801"/>
    </source>
</evidence>
<dbReference type="GO" id="GO:0016788">
    <property type="term" value="F:hydrolase activity, acting on ester bonds"/>
    <property type="evidence" value="ECO:0007669"/>
    <property type="project" value="InterPro"/>
</dbReference>
<feature type="domain" description="Partial AB-hydrolase lipase" evidence="9">
    <location>
        <begin position="11"/>
        <end position="69"/>
    </location>
</feature>
<keyword evidence="3 7" id="KW-0378">Hydrolase</keyword>
<dbReference type="InterPro" id="IPR006693">
    <property type="entry name" value="AB_hydrolase_lipase"/>
</dbReference>
<dbReference type="Proteomes" id="UP000694843">
    <property type="component" value="Unplaced"/>
</dbReference>
<dbReference type="InterPro" id="IPR029058">
    <property type="entry name" value="AB_hydrolase_fold"/>
</dbReference>
<reference evidence="11" key="1">
    <citation type="submission" date="2025-08" db="UniProtKB">
        <authorList>
            <consortium name="RefSeq"/>
        </authorList>
    </citation>
    <scope>IDENTIFICATION</scope>
    <source>
        <tissue evidence="11">Whole organism</tissue>
    </source>
</reference>
<feature type="active site" description="Nucleophile" evidence="8">
    <location>
        <position position="147"/>
    </location>
</feature>
<evidence type="ECO:0000256" key="6">
    <source>
        <dbReference type="ARBA" id="ARBA00023180"/>
    </source>
</evidence>
<accession>A0A8B7P203</accession>
<sequence length="377" mass="42606">MISYTRQPASIAQQGYPYEEHFVTTRDGYVLTVHRISGPRGTKSGNANPRRKSLLLLHGFLMSSTGFLALGPEYSLGYILADAGYDVWLGNFRGNTYSRNHTSLNPDSNKSFWHFSRDEMSEYDVPAMIDHIITQTGHRQVIILGLSLGGTIGLMTATNRTVAEKIELIVSIASAGFLSLFSQQNPRNKILSQLWRVLEKIGIYEVLPRKLVLIYALSTFCKRGSPGQSICSIILASALGERFFIDDLYAMKKKMMPVIFANLFEGSSARTISHAAQPEYIGFHKFDFGEAENRRRYGHVTPPAYNVSRIPCPVALYWAENDPTTKTKDVRMLEETVPGFIRNYRVNSESFDHIDFIFSKKAKTLVYQDIVDLLNQY</sequence>